<evidence type="ECO:0000313" key="2">
    <source>
        <dbReference type="EMBL" id="KAF0699524.1"/>
    </source>
</evidence>
<dbReference type="Proteomes" id="UP000332933">
    <property type="component" value="Unassembled WGS sequence"/>
</dbReference>
<dbReference type="PANTHER" id="PTHR31735:SF1">
    <property type="entry name" value="VACUOLAR MEMBRANE PROTEIN YPL162C"/>
    <property type="match status" value="1"/>
</dbReference>
<feature type="transmembrane region" description="Helical" evidence="1">
    <location>
        <begin position="90"/>
        <end position="109"/>
    </location>
</feature>
<name>A0A485KPT3_9STRA</name>
<dbReference type="PANTHER" id="PTHR31735">
    <property type="entry name" value="VACUOLAR MEMBRANE PROTEIN YPL162C"/>
    <property type="match status" value="1"/>
</dbReference>
<feature type="transmembrane region" description="Helical" evidence="1">
    <location>
        <begin position="58"/>
        <end position="78"/>
    </location>
</feature>
<reference evidence="3 4" key="1">
    <citation type="submission" date="2019-03" db="EMBL/GenBank/DDBJ databases">
        <authorList>
            <person name="Gaulin E."/>
            <person name="Dumas B."/>
        </authorList>
    </citation>
    <scope>NUCLEOTIDE SEQUENCE [LARGE SCALE GENOMIC DNA]</scope>
    <source>
        <strain evidence="3">CBS 568.67</strain>
    </source>
</reference>
<sequence length="254" mass="28612">MDDSAPSDGKCTLVSGPFESIVQVFLGMIAMSVLAVKRYAERPRRPMGVWIFDASKQAIGAGVAHIANIVIAILLVGYSENGETDECAMYFINFTLDTSFGVVLNWLLLRLLVRVANRFQWTALQVPGEYGDPIKIRVWLAQLLTWLVIIITAKLIIGRGIIEFKDTLVQIASWIFKPLVNYPRVELVIVMVACPCLMNGLQFWIQDSFLKKKQKYDLLPRSEKWFDIPSNANDYNSGPAHHMTEAQMTSLKVT</sequence>
<dbReference type="OrthoDB" id="431202at2759"/>
<evidence type="ECO:0000313" key="4">
    <source>
        <dbReference type="Proteomes" id="UP000332933"/>
    </source>
</evidence>
<evidence type="ECO:0000256" key="1">
    <source>
        <dbReference type="SAM" id="Phobius"/>
    </source>
</evidence>
<evidence type="ECO:0000313" key="3">
    <source>
        <dbReference type="EMBL" id="VFT86798.1"/>
    </source>
</evidence>
<dbReference type="GO" id="GO:0016020">
    <property type="term" value="C:membrane"/>
    <property type="evidence" value="ECO:0007669"/>
    <property type="project" value="TreeGrafter"/>
</dbReference>
<proteinExistence type="predicted"/>
<keyword evidence="4" id="KW-1185">Reference proteome</keyword>
<dbReference type="Pfam" id="PF12400">
    <property type="entry name" value="STIMATE"/>
    <property type="match status" value="1"/>
</dbReference>
<feature type="transmembrane region" description="Helical" evidence="1">
    <location>
        <begin position="182"/>
        <end position="205"/>
    </location>
</feature>
<keyword evidence="1" id="KW-0472">Membrane</keyword>
<feature type="transmembrane region" description="Helical" evidence="1">
    <location>
        <begin position="143"/>
        <end position="162"/>
    </location>
</feature>
<organism evidence="3 4">
    <name type="scientific">Aphanomyces stellatus</name>
    <dbReference type="NCBI Taxonomy" id="120398"/>
    <lineage>
        <taxon>Eukaryota</taxon>
        <taxon>Sar</taxon>
        <taxon>Stramenopiles</taxon>
        <taxon>Oomycota</taxon>
        <taxon>Saprolegniomycetes</taxon>
        <taxon>Saprolegniales</taxon>
        <taxon>Verrucalvaceae</taxon>
        <taxon>Aphanomyces</taxon>
    </lineage>
</organism>
<dbReference type="AlphaFoldDB" id="A0A485KPT3"/>
<gene>
    <name evidence="3" type="primary">Aste57867_9920</name>
    <name evidence="2" type="ORF">As57867_009881</name>
    <name evidence="3" type="ORF">ASTE57867_9920</name>
</gene>
<keyword evidence="1" id="KW-0812">Transmembrane</keyword>
<dbReference type="InterPro" id="IPR022127">
    <property type="entry name" value="STIMATE/YPL162C"/>
</dbReference>
<dbReference type="EMBL" id="VJMH01005172">
    <property type="protein sequence ID" value="KAF0699524.1"/>
    <property type="molecule type" value="Genomic_DNA"/>
</dbReference>
<feature type="transmembrane region" description="Helical" evidence="1">
    <location>
        <begin position="20"/>
        <end position="37"/>
    </location>
</feature>
<reference evidence="2" key="2">
    <citation type="submission" date="2019-06" db="EMBL/GenBank/DDBJ databases">
        <title>Genomics analysis of Aphanomyces spp. identifies a new class of oomycete effector associated with host adaptation.</title>
        <authorList>
            <person name="Gaulin E."/>
        </authorList>
    </citation>
    <scope>NUCLEOTIDE SEQUENCE</scope>
    <source>
        <strain evidence="2">CBS 578.67</strain>
    </source>
</reference>
<dbReference type="EMBL" id="CAADRA010005193">
    <property type="protein sequence ID" value="VFT86798.1"/>
    <property type="molecule type" value="Genomic_DNA"/>
</dbReference>
<protein>
    <submittedName>
        <fullName evidence="3">Aste57867_9920 protein</fullName>
    </submittedName>
</protein>
<accession>A0A485KPT3</accession>
<keyword evidence="1" id="KW-1133">Transmembrane helix</keyword>